<dbReference type="PANTHER" id="PTHR33204">
    <property type="entry name" value="TRANSCRIPTIONAL REGULATOR, MARR FAMILY"/>
    <property type="match status" value="1"/>
</dbReference>
<name>A0A8J7WWD4_9ACTN</name>
<evidence type="ECO:0000256" key="2">
    <source>
        <dbReference type="ARBA" id="ARBA00023125"/>
    </source>
</evidence>
<gene>
    <name evidence="6" type="ORF">KGA66_25030</name>
</gene>
<dbReference type="InterPro" id="IPR036388">
    <property type="entry name" value="WH-like_DNA-bd_sf"/>
</dbReference>
<dbReference type="SMART" id="SM00418">
    <property type="entry name" value="HTH_ARSR"/>
    <property type="match status" value="1"/>
</dbReference>
<dbReference type="PANTHER" id="PTHR33204:SF18">
    <property type="entry name" value="TRANSCRIPTIONAL REGULATORY PROTEIN"/>
    <property type="match status" value="1"/>
</dbReference>
<feature type="region of interest" description="Disordered" evidence="4">
    <location>
        <begin position="167"/>
        <end position="186"/>
    </location>
</feature>
<keyword evidence="2" id="KW-0238">DNA-binding</keyword>
<dbReference type="InterPro" id="IPR002577">
    <property type="entry name" value="HTH_HxlR"/>
</dbReference>
<feature type="domain" description="HTH hxlR-type" evidence="5">
    <location>
        <begin position="38"/>
        <end position="137"/>
    </location>
</feature>
<dbReference type="EMBL" id="JAGSXH010000140">
    <property type="protein sequence ID" value="MBS2966334.1"/>
    <property type="molecule type" value="Genomic_DNA"/>
</dbReference>
<keyword evidence="3" id="KW-0804">Transcription</keyword>
<evidence type="ECO:0000256" key="4">
    <source>
        <dbReference type="SAM" id="MobiDB-lite"/>
    </source>
</evidence>
<evidence type="ECO:0000313" key="7">
    <source>
        <dbReference type="Proteomes" id="UP000677913"/>
    </source>
</evidence>
<reference evidence="6" key="1">
    <citation type="submission" date="2021-04" db="EMBL/GenBank/DDBJ databases">
        <title>Genome based classification of Actinospica acidithermotolerans sp. nov., an actinobacterium isolated from an Indonesian hot spring.</title>
        <authorList>
            <person name="Kusuma A.B."/>
            <person name="Putra K.E."/>
            <person name="Nafisah S."/>
            <person name="Loh J."/>
            <person name="Nouioui I."/>
            <person name="Goodfellow M."/>
        </authorList>
    </citation>
    <scope>NUCLEOTIDE SEQUENCE</scope>
    <source>
        <strain evidence="6">DSM 45618</strain>
    </source>
</reference>
<dbReference type="Pfam" id="PF01638">
    <property type="entry name" value="HxlR"/>
    <property type="match status" value="1"/>
</dbReference>
<keyword evidence="7" id="KW-1185">Reference proteome</keyword>
<evidence type="ECO:0000256" key="3">
    <source>
        <dbReference type="ARBA" id="ARBA00023163"/>
    </source>
</evidence>
<proteinExistence type="predicted"/>
<dbReference type="GO" id="GO:0003700">
    <property type="term" value="F:DNA-binding transcription factor activity"/>
    <property type="evidence" value="ECO:0007669"/>
    <property type="project" value="InterPro"/>
</dbReference>
<keyword evidence="1" id="KW-0805">Transcription regulation</keyword>
<evidence type="ECO:0000313" key="6">
    <source>
        <dbReference type="EMBL" id="MBS2966334.1"/>
    </source>
</evidence>
<evidence type="ECO:0000256" key="1">
    <source>
        <dbReference type="ARBA" id="ARBA00023015"/>
    </source>
</evidence>
<dbReference type="GO" id="GO:0003677">
    <property type="term" value="F:DNA binding"/>
    <property type="evidence" value="ECO:0007669"/>
    <property type="project" value="UniProtKB-KW"/>
</dbReference>
<evidence type="ECO:0000259" key="5">
    <source>
        <dbReference type="PROSITE" id="PS51118"/>
    </source>
</evidence>
<dbReference type="InterPro" id="IPR001845">
    <property type="entry name" value="HTH_ArsR_DNA-bd_dom"/>
</dbReference>
<dbReference type="Gene3D" id="1.10.10.10">
    <property type="entry name" value="Winged helix-like DNA-binding domain superfamily/Winged helix DNA-binding domain"/>
    <property type="match status" value="1"/>
</dbReference>
<dbReference type="PROSITE" id="PS51118">
    <property type="entry name" value="HTH_HXLR"/>
    <property type="match status" value="1"/>
</dbReference>
<dbReference type="Proteomes" id="UP000677913">
    <property type="component" value="Unassembled WGS sequence"/>
</dbReference>
<accession>A0A8J7WWD4</accession>
<organism evidence="6 7">
    <name type="scientific">Actinocrinis puniceicyclus</name>
    <dbReference type="NCBI Taxonomy" id="977794"/>
    <lineage>
        <taxon>Bacteria</taxon>
        <taxon>Bacillati</taxon>
        <taxon>Actinomycetota</taxon>
        <taxon>Actinomycetes</taxon>
        <taxon>Catenulisporales</taxon>
        <taxon>Actinospicaceae</taxon>
        <taxon>Actinocrinis</taxon>
    </lineage>
</organism>
<dbReference type="AlphaFoldDB" id="A0A8J7WWD4"/>
<comment type="caution">
    <text evidence="6">The sequence shown here is derived from an EMBL/GenBank/DDBJ whole genome shotgun (WGS) entry which is preliminary data.</text>
</comment>
<dbReference type="SUPFAM" id="SSF46785">
    <property type="entry name" value="Winged helix' DNA-binding domain"/>
    <property type="match status" value="1"/>
</dbReference>
<sequence>MTATSDDVPISARASVASDRGAPVPHAYDFSAFDSETCSIARTLTLIGDRWSLLILRDLSNGVRRFDDLVAHLGIARNVLSRRLCALAEGGLVTRAAYRLKGARERHEYRLSPAGRDLIPILLAMMAWGDRYLSAPDGPPAVARHPDCDARVRVSLVCEAGHQLGDRPRLRVEPGPGSRLRERRPR</sequence>
<protein>
    <submittedName>
        <fullName evidence="6">Helix-turn-helix transcriptional regulator</fullName>
    </submittedName>
</protein>
<dbReference type="RefSeq" id="WP_211471308.1">
    <property type="nucleotide sequence ID" value="NZ_JAGSXH010000140.1"/>
</dbReference>
<dbReference type="InterPro" id="IPR036390">
    <property type="entry name" value="WH_DNA-bd_sf"/>
</dbReference>